<evidence type="ECO:0000313" key="2">
    <source>
        <dbReference type="EMBL" id="KAJ7331585.1"/>
    </source>
</evidence>
<accession>A0A9X0CFZ7</accession>
<dbReference type="InterPro" id="IPR000998">
    <property type="entry name" value="MAM_dom"/>
</dbReference>
<dbReference type="SMART" id="SM00137">
    <property type="entry name" value="MAM"/>
    <property type="match status" value="1"/>
</dbReference>
<evidence type="ECO:0000313" key="3">
    <source>
        <dbReference type="Proteomes" id="UP001163046"/>
    </source>
</evidence>
<reference evidence="2" key="1">
    <citation type="submission" date="2023-01" db="EMBL/GenBank/DDBJ databases">
        <title>Genome assembly of the deep-sea coral Lophelia pertusa.</title>
        <authorList>
            <person name="Herrera S."/>
            <person name="Cordes E."/>
        </authorList>
    </citation>
    <scope>NUCLEOTIDE SEQUENCE</scope>
    <source>
        <strain evidence="2">USNM1676648</strain>
        <tissue evidence="2">Polyp</tissue>
    </source>
</reference>
<gene>
    <name evidence="2" type="primary">MEP1B_5</name>
    <name evidence="2" type="ORF">OS493_019169</name>
</gene>
<organism evidence="2 3">
    <name type="scientific">Desmophyllum pertusum</name>
    <dbReference type="NCBI Taxonomy" id="174260"/>
    <lineage>
        <taxon>Eukaryota</taxon>
        <taxon>Metazoa</taxon>
        <taxon>Cnidaria</taxon>
        <taxon>Anthozoa</taxon>
        <taxon>Hexacorallia</taxon>
        <taxon>Scleractinia</taxon>
        <taxon>Caryophylliina</taxon>
        <taxon>Caryophylliidae</taxon>
        <taxon>Desmophyllum</taxon>
    </lineage>
</organism>
<feature type="domain" description="MAM" evidence="1">
    <location>
        <begin position="28"/>
        <end position="167"/>
    </location>
</feature>
<keyword evidence="3" id="KW-1185">Reference proteome</keyword>
<dbReference type="CDD" id="cd06263">
    <property type="entry name" value="MAM"/>
    <property type="match status" value="1"/>
</dbReference>
<dbReference type="GO" id="GO:0016020">
    <property type="term" value="C:membrane"/>
    <property type="evidence" value="ECO:0007669"/>
    <property type="project" value="InterPro"/>
</dbReference>
<comment type="caution">
    <text evidence="2">The sequence shown here is derived from an EMBL/GenBank/DDBJ whole genome shotgun (WGS) entry which is preliminary data.</text>
</comment>
<dbReference type="PROSITE" id="PS50060">
    <property type="entry name" value="MAM_2"/>
    <property type="match status" value="1"/>
</dbReference>
<protein>
    <submittedName>
        <fullName evidence="2">Meprin A subunit beta</fullName>
    </submittedName>
</protein>
<dbReference type="PANTHER" id="PTHR23282">
    <property type="entry name" value="APICAL ENDOSOMAL GLYCOPROTEIN PRECURSOR"/>
    <property type="match status" value="1"/>
</dbReference>
<dbReference type="InterPro" id="IPR051560">
    <property type="entry name" value="MAM_domain-containing"/>
</dbReference>
<sequence>MVQMIVHLITVYVDLPMSMAMSLIGLGDWERLPVEKTGPATDHTTLRFGFFMYIETSNPRQDGDRAILQSKLFLPSGDSGERCLQFYYHMYGEHIGELKVLYSESDDIDKELWRETKNMGNQWHLKGVQLPPGSSPYRVKFVGIRGSGYQGDVAIDDVFFTDGKCPPNANITP</sequence>
<dbReference type="EMBL" id="MU827788">
    <property type="protein sequence ID" value="KAJ7331585.1"/>
    <property type="molecule type" value="Genomic_DNA"/>
</dbReference>
<dbReference type="Gene3D" id="2.60.120.200">
    <property type="match status" value="1"/>
</dbReference>
<dbReference type="AlphaFoldDB" id="A0A9X0CFZ7"/>
<name>A0A9X0CFZ7_9CNID</name>
<dbReference type="Proteomes" id="UP001163046">
    <property type="component" value="Unassembled WGS sequence"/>
</dbReference>
<dbReference type="InterPro" id="IPR013320">
    <property type="entry name" value="ConA-like_dom_sf"/>
</dbReference>
<dbReference type="OrthoDB" id="5986110at2759"/>
<dbReference type="Pfam" id="PF00629">
    <property type="entry name" value="MAM"/>
    <property type="match status" value="1"/>
</dbReference>
<dbReference type="PANTHER" id="PTHR23282:SF101">
    <property type="entry name" value="MAM DOMAIN-CONTAINING PROTEIN"/>
    <property type="match status" value="1"/>
</dbReference>
<dbReference type="SUPFAM" id="SSF49899">
    <property type="entry name" value="Concanavalin A-like lectins/glucanases"/>
    <property type="match status" value="1"/>
</dbReference>
<evidence type="ECO:0000259" key="1">
    <source>
        <dbReference type="PROSITE" id="PS50060"/>
    </source>
</evidence>
<proteinExistence type="predicted"/>